<dbReference type="PANTHER" id="PTHR38686">
    <property type="entry name" value="APOLIPOPROTEIN N-ACYLTRANSFERASE"/>
    <property type="match status" value="1"/>
</dbReference>
<dbReference type="Proteomes" id="UP000652567">
    <property type="component" value="Unassembled WGS sequence"/>
</dbReference>
<evidence type="ECO:0000256" key="9">
    <source>
        <dbReference type="HAMAP-Rule" id="MF_01148"/>
    </source>
</evidence>
<keyword evidence="3 9" id="KW-1003">Cell membrane</keyword>
<dbReference type="Gene3D" id="3.60.110.10">
    <property type="entry name" value="Carbon-nitrogen hydrolase"/>
    <property type="match status" value="1"/>
</dbReference>
<dbReference type="InterPro" id="IPR045378">
    <property type="entry name" value="LNT_N"/>
</dbReference>
<accession>A0A928V174</accession>
<evidence type="ECO:0000256" key="6">
    <source>
        <dbReference type="ARBA" id="ARBA00022989"/>
    </source>
</evidence>
<dbReference type="GO" id="GO:0016410">
    <property type="term" value="F:N-acyltransferase activity"/>
    <property type="evidence" value="ECO:0007669"/>
    <property type="project" value="UniProtKB-UniRule"/>
</dbReference>
<feature type="transmembrane region" description="Helical" evidence="9">
    <location>
        <begin position="199"/>
        <end position="216"/>
    </location>
</feature>
<keyword evidence="12" id="KW-1185">Reference proteome</keyword>
<evidence type="ECO:0000313" key="11">
    <source>
        <dbReference type="EMBL" id="MBE8716905.1"/>
    </source>
</evidence>
<protein>
    <recommendedName>
        <fullName evidence="9">Apolipoprotein N-acyltransferase</fullName>
        <shortName evidence="9">ALP N-acyltransferase</shortName>
        <ecNumber evidence="9">2.3.1.269</ecNumber>
    </recommendedName>
</protein>
<gene>
    <name evidence="9" type="primary">lnt</name>
    <name evidence="11" type="ORF">C4F51_06840</name>
</gene>
<comment type="catalytic activity">
    <reaction evidence="9">
        <text>N-terminal S-1,2-diacyl-sn-glyceryl-L-cysteinyl-[lipoprotein] + a glycerophospholipid = N-acyl-S-1,2-diacyl-sn-glyceryl-L-cysteinyl-[lipoprotein] + a 2-acyl-sn-glycero-3-phospholipid + H(+)</text>
        <dbReference type="Rhea" id="RHEA:48228"/>
        <dbReference type="Rhea" id="RHEA-COMP:14681"/>
        <dbReference type="Rhea" id="RHEA-COMP:14684"/>
        <dbReference type="ChEBI" id="CHEBI:15378"/>
        <dbReference type="ChEBI" id="CHEBI:136912"/>
        <dbReference type="ChEBI" id="CHEBI:140656"/>
        <dbReference type="ChEBI" id="CHEBI:140657"/>
        <dbReference type="ChEBI" id="CHEBI:140660"/>
        <dbReference type="EC" id="2.3.1.269"/>
    </reaction>
</comment>
<feature type="transmembrane region" description="Helical" evidence="9">
    <location>
        <begin position="92"/>
        <end position="115"/>
    </location>
</feature>
<evidence type="ECO:0000259" key="10">
    <source>
        <dbReference type="PROSITE" id="PS50263"/>
    </source>
</evidence>
<comment type="subcellular location">
    <subcellularLocation>
        <location evidence="1 9">Cell membrane</location>
        <topology evidence="1 9">Multi-pass membrane protein</topology>
    </subcellularLocation>
</comment>
<dbReference type="EMBL" id="PRDL01000001">
    <property type="protein sequence ID" value="MBE8716905.1"/>
    <property type="molecule type" value="Genomic_DNA"/>
</dbReference>
<dbReference type="NCBIfam" id="TIGR00546">
    <property type="entry name" value="lnt"/>
    <property type="match status" value="1"/>
</dbReference>
<dbReference type="GO" id="GO:0042158">
    <property type="term" value="P:lipoprotein biosynthetic process"/>
    <property type="evidence" value="ECO:0007669"/>
    <property type="project" value="UniProtKB-UniRule"/>
</dbReference>
<dbReference type="InterPro" id="IPR003010">
    <property type="entry name" value="C-N_Hydrolase"/>
</dbReference>
<proteinExistence type="inferred from homology"/>
<evidence type="ECO:0000256" key="7">
    <source>
        <dbReference type="ARBA" id="ARBA00023136"/>
    </source>
</evidence>
<keyword evidence="7 9" id="KW-0472">Membrane</keyword>
<dbReference type="HAMAP" id="MF_01148">
    <property type="entry name" value="Lnt"/>
    <property type="match status" value="1"/>
</dbReference>
<feature type="transmembrane region" description="Helical" evidence="9">
    <location>
        <begin position="165"/>
        <end position="187"/>
    </location>
</feature>
<dbReference type="PROSITE" id="PS50263">
    <property type="entry name" value="CN_HYDROLASE"/>
    <property type="match status" value="1"/>
</dbReference>
<dbReference type="InterPro" id="IPR036526">
    <property type="entry name" value="C-N_Hydrolase_sf"/>
</dbReference>
<feature type="domain" description="CN hydrolase" evidence="10">
    <location>
        <begin position="234"/>
        <end position="471"/>
    </location>
</feature>
<reference evidence="11" key="1">
    <citation type="submission" date="2018-07" db="EMBL/GenBank/DDBJ databases">
        <title>Genome assembly of strain Ka43.</title>
        <authorList>
            <person name="Kukolya J."/>
            <person name="Nagy I."/>
            <person name="Horvath B."/>
            <person name="Toth A."/>
        </authorList>
    </citation>
    <scope>NUCLEOTIDE SEQUENCE</scope>
    <source>
        <strain evidence="11">KB43</strain>
    </source>
</reference>
<evidence type="ECO:0000256" key="5">
    <source>
        <dbReference type="ARBA" id="ARBA00022692"/>
    </source>
</evidence>
<dbReference type="EC" id="2.3.1.269" evidence="9"/>
<dbReference type="InterPro" id="IPR004563">
    <property type="entry name" value="Apolipo_AcylTrfase"/>
</dbReference>
<evidence type="ECO:0000256" key="4">
    <source>
        <dbReference type="ARBA" id="ARBA00022679"/>
    </source>
</evidence>
<comment type="pathway">
    <text evidence="9">Protein modification; lipoprotein biosynthesis (N-acyl transfer).</text>
</comment>
<dbReference type="Pfam" id="PF20154">
    <property type="entry name" value="LNT_N"/>
    <property type="match status" value="1"/>
</dbReference>
<keyword evidence="4 9" id="KW-0808">Transferase</keyword>
<evidence type="ECO:0000256" key="1">
    <source>
        <dbReference type="ARBA" id="ARBA00004651"/>
    </source>
</evidence>
<organism evidence="11 12">
    <name type="scientific">Cellvibrio polysaccharolyticus</name>
    <dbReference type="NCBI Taxonomy" id="2082724"/>
    <lineage>
        <taxon>Bacteria</taxon>
        <taxon>Pseudomonadati</taxon>
        <taxon>Pseudomonadota</taxon>
        <taxon>Gammaproteobacteria</taxon>
        <taxon>Cellvibrionales</taxon>
        <taxon>Cellvibrionaceae</taxon>
        <taxon>Cellvibrio</taxon>
    </lineage>
</organism>
<evidence type="ECO:0000256" key="3">
    <source>
        <dbReference type="ARBA" id="ARBA00022475"/>
    </source>
</evidence>
<dbReference type="GO" id="GO:0005886">
    <property type="term" value="C:plasma membrane"/>
    <property type="evidence" value="ECO:0007669"/>
    <property type="project" value="UniProtKB-SubCell"/>
</dbReference>
<evidence type="ECO:0000313" key="12">
    <source>
        <dbReference type="Proteomes" id="UP000652567"/>
    </source>
</evidence>
<feature type="transmembrane region" description="Helical" evidence="9">
    <location>
        <begin position="12"/>
        <end position="30"/>
    </location>
</feature>
<comment type="function">
    <text evidence="9">Catalyzes the phospholipid dependent N-acylation of the N-terminal cysteine of apolipoprotein, the last step in lipoprotein maturation.</text>
</comment>
<comment type="caution">
    <text evidence="11">The sequence shown here is derived from an EMBL/GenBank/DDBJ whole genome shotgun (WGS) entry which is preliminary data.</text>
</comment>
<keyword evidence="6 9" id="KW-1133">Transmembrane helix</keyword>
<dbReference type="CDD" id="cd07571">
    <property type="entry name" value="ALP_N-acyl_transferase"/>
    <property type="match status" value="1"/>
</dbReference>
<keyword evidence="8 9" id="KW-0012">Acyltransferase</keyword>
<dbReference type="Pfam" id="PF00795">
    <property type="entry name" value="CN_hydrolase"/>
    <property type="match status" value="1"/>
</dbReference>
<dbReference type="AlphaFoldDB" id="A0A928V174"/>
<dbReference type="RefSeq" id="WP_193908341.1">
    <property type="nucleotide sequence ID" value="NZ_PRDL01000001.1"/>
</dbReference>
<feature type="transmembrane region" description="Helical" evidence="9">
    <location>
        <begin position="60"/>
        <end position="80"/>
    </location>
</feature>
<keyword evidence="5 9" id="KW-0812">Transmembrane</keyword>
<name>A0A928V174_9GAMM</name>
<evidence type="ECO:0000256" key="8">
    <source>
        <dbReference type="ARBA" id="ARBA00023315"/>
    </source>
</evidence>
<feature type="transmembrane region" description="Helical" evidence="9">
    <location>
        <begin position="127"/>
        <end position="145"/>
    </location>
</feature>
<sequence>MSSRFIRYFESAPRWQLVLLTLLGGALIPLGFAPFFIWPILIPALAVLMLVLRNRNARQALLYSFTFGLGMFGSGVSWVYVSINVFGGAPPLLAMVMTLIFVSFVALVFALPFWLHGRFFSRHPQGLLLAFPLLWFLGEWTRSWLLTGFPWLYVGYGHLNTPLAGWAPVLGVSGVSLLSVFTAAVLVHLSYTPARSRSAFLTTTAALLLWAGGALLQQVSWTQLDKEPIRVGMVQPDIAQDIKWELSYVQPTLDMLTEMTDELWENDWIIWPEAAVPLTYQQALPFLNEINNKAAETGTGLVTGIIFDDRDQQRYYNSIAGFGEAMGIYHKRRLVPFGEYVPLEQWLRGLISFFNLPTSIISAGPWEQHNLRINQTDITPAICYELAYPELLAKSAQKTQVLLSISNLGWFGQSIGPHQFMQMGQMRALETGRYLIYSTNNGSSALINHKGQIELESEPFTRQTLSGSIYAANGQTPFMRFGHWPLVILSVFGLALLGYRK</sequence>
<dbReference type="PANTHER" id="PTHR38686:SF1">
    <property type="entry name" value="APOLIPOPROTEIN N-ACYLTRANSFERASE"/>
    <property type="match status" value="1"/>
</dbReference>
<evidence type="ECO:0000256" key="2">
    <source>
        <dbReference type="ARBA" id="ARBA00010065"/>
    </source>
</evidence>
<comment type="similarity">
    <text evidence="2 9">Belongs to the CN hydrolase family. Apolipoprotein N-acyltransferase subfamily.</text>
</comment>
<feature type="transmembrane region" description="Helical" evidence="9">
    <location>
        <begin position="481"/>
        <end position="499"/>
    </location>
</feature>
<dbReference type="SUPFAM" id="SSF56317">
    <property type="entry name" value="Carbon-nitrogen hydrolase"/>
    <property type="match status" value="1"/>
</dbReference>